<dbReference type="Proteomes" id="UP000789326">
    <property type="component" value="Unassembled WGS sequence"/>
</dbReference>
<protein>
    <submittedName>
        <fullName evidence="2">Uncharacterized protein</fullName>
    </submittedName>
</protein>
<evidence type="ECO:0000256" key="1">
    <source>
        <dbReference type="SAM" id="Phobius"/>
    </source>
</evidence>
<organism evidence="2 3">
    <name type="scientific">Peribacillus simplex</name>
    <dbReference type="NCBI Taxonomy" id="1478"/>
    <lineage>
        <taxon>Bacteria</taxon>
        <taxon>Bacillati</taxon>
        <taxon>Bacillota</taxon>
        <taxon>Bacilli</taxon>
        <taxon>Bacillales</taxon>
        <taxon>Bacillaceae</taxon>
        <taxon>Peribacillus</taxon>
    </lineage>
</organism>
<accession>A0A9W4KXQ7</accession>
<dbReference type="RefSeq" id="WP_179890977.1">
    <property type="nucleotide sequence ID" value="NZ_CAKKMG010000011.1"/>
</dbReference>
<sequence>MTKNKFITFEEVYEKKQRNKKIFIGTYIAITLVLISLMTYFMGQA</sequence>
<keyword evidence="1" id="KW-0812">Transmembrane</keyword>
<proteinExistence type="predicted"/>
<dbReference type="EMBL" id="CAKKMG010000011">
    <property type="protein sequence ID" value="CAH0176228.1"/>
    <property type="molecule type" value="Genomic_DNA"/>
</dbReference>
<keyword evidence="1" id="KW-1133">Transmembrane helix</keyword>
<dbReference type="AlphaFoldDB" id="A0A9W4KXQ7"/>
<evidence type="ECO:0000313" key="2">
    <source>
        <dbReference type="EMBL" id="CAH0176228.1"/>
    </source>
</evidence>
<gene>
    <name evidence="2" type="ORF">SRABI133_01308</name>
</gene>
<reference evidence="2" key="1">
    <citation type="submission" date="2021-11" db="EMBL/GenBank/DDBJ databases">
        <authorList>
            <person name="Bulgarelli D."/>
        </authorList>
    </citation>
    <scope>NUCLEOTIDE SEQUENCE</scope>
    <source>
        <strain evidence="2">Bi133</strain>
    </source>
</reference>
<keyword evidence="1" id="KW-0472">Membrane</keyword>
<evidence type="ECO:0000313" key="3">
    <source>
        <dbReference type="Proteomes" id="UP000789326"/>
    </source>
</evidence>
<feature type="transmembrane region" description="Helical" evidence="1">
    <location>
        <begin position="21"/>
        <end position="42"/>
    </location>
</feature>
<name>A0A9W4KXQ7_9BACI</name>
<comment type="caution">
    <text evidence="2">The sequence shown here is derived from an EMBL/GenBank/DDBJ whole genome shotgun (WGS) entry which is preliminary data.</text>
</comment>